<dbReference type="InterPro" id="IPR003010">
    <property type="entry name" value="C-N_Hydrolase"/>
</dbReference>
<keyword evidence="1" id="KW-0378">Hydrolase</keyword>
<dbReference type="Gene3D" id="3.60.110.10">
    <property type="entry name" value="Carbon-nitrogen hydrolase"/>
    <property type="match status" value="1"/>
</dbReference>
<dbReference type="GO" id="GO:0016811">
    <property type="term" value="F:hydrolase activity, acting on carbon-nitrogen (but not peptide) bonds, in linear amides"/>
    <property type="evidence" value="ECO:0007669"/>
    <property type="project" value="UniProtKB-ARBA"/>
</dbReference>
<dbReference type="InterPro" id="IPR036526">
    <property type="entry name" value="C-N_Hydrolase_sf"/>
</dbReference>
<organism evidence="3 4">
    <name type="scientific">candidate division TA06 bacterium</name>
    <dbReference type="NCBI Taxonomy" id="2250710"/>
    <lineage>
        <taxon>Bacteria</taxon>
        <taxon>Bacteria division TA06</taxon>
    </lineage>
</organism>
<feature type="domain" description="CN hydrolase" evidence="2">
    <location>
        <begin position="1"/>
        <end position="236"/>
    </location>
</feature>
<protein>
    <recommendedName>
        <fullName evidence="2">CN hydrolase domain-containing protein</fullName>
    </recommendedName>
</protein>
<proteinExistence type="predicted"/>
<dbReference type="SUPFAM" id="SSF56317">
    <property type="entry name" value="Carbon-nitrogen hydrolase"/>
    <property type="match status" value="1"/>
</dbReference>
<evidence type="ECO:0000256" key="1">
    <source>
        <dbReference type="ARBA" id="ARBA00022801"/>
    </source>
</evidence>
<dbReference type="PANTHER" id="PTHR43674">
    <property type="entry name" value="NITRILASE C965.09-RELATED"/>
    <property type="match status" value="1"/>
</dbReference>
<name>A0A660S9G4_UNCT6</name>
<dbReference type="Proteomes" id="UP000282321">
    <property type="component" value="Unassembled WGS sequence"/>
</dbReference>
<dbReference type="Pfam" id="PF00795">
    <property type="entry name" value="CN_hydrolase"/>
    <property type="match status" value="1"/>
</dbReference>
<sequence length="261" mass="30077">MEIGFVQFSPRFGEKEKNIKKVMELIGEDRADLIVLPELFTTGYLFLDKVETGKYAESVSNSHTIDVFRNLSKEKNAVIVGGFAEKDGEKIYNSQFVIYEEKVAIYRKAHLFYKEKFLFDKSNSKYVIFDTGGAKLGLMICFDWMFPEMMRTLALHGADIICHSANLVMPYCQKAMITRALENRVYIITANRTGMDKRGEYEVRFTGKSQIVSPDGNIILSADETDEIFKKIDIDEALARDKRINEMNDLFSDRRTDLYKL</sequence>
<accession>A0A660S9G4</accession>
<dbReference type="AlphaFoldDB" id="A0A660S9G4"/>
<gene>
    <name evidence="3" type="ORF">DRP44_02810</name>
</gene>
<evidence type="ECO:0000313" key="3">
    <source>
        <dbReference type="EMBL" id="RKX67153.1"/>
    </source>
</evidence>
<evidence type="ECO:0000259" key="2">
    <source>
        <dbReference type="PROSITE" id="PS50263"/>
    </source>
</evidence>
<dbReference type="InterPro" id="IPR050345">
    <property type="entry name" value="Aliph_Amidase/BUP"/>
</dbReference>
<evidence type="ECO:0000313" key="4">
    <source>
        <dbReference type="Proteomes" id="UP000282321"/>
    </source>
</evidence>
<dbReference type="PROSITE" id="PS50263">
    <property type="entry name" value="CN_HYDROLASE"/>
    <property type="match status" value="1"/>
</dbReference>
<dbReference type="PANTHER" id="PTHR43674:SF2">
    <property type="entry name" value="BETA-UREIDOPROPIONASE"/>
    <property type="match status" value="1"/>
</dbReference>
<comment type="caution">
    <text evidence="3">The sequence shown here is derived from an EMBL/GenBank/DDBJ whole genome shotgun (WGS) entry which is preliminary data.</text>
</comment>
<dbReference type="EMBL" id="QNBC01000025">
    <property type="protein sequence ID" value="RKX67153.1"/>
    <property type="molecule type" value="Genomic_DNA"/>
</dbReference>
<reference evidence="3 4" key="1">
    <citation type="submission" date="2018-06" db="EMBL/GenBank/DDBJ databases">
        <title>Extensive metabolic versatility and redundancy in microbially diverse, dynamic hydrothermal sediments.</title>
        <authorList>
            <person name="Dombrowski N."/>
            <person name="Teske A."/>
            <person name="Baker B.J."/>
        </authorList>
    </citation>
    <scope>NUCLEOTIDE SEQUENCE [LARGE SCALE GENOMIC DNA]</scope>
    <source>
        <strain evidence="3">B35_G9</strain>
    </source>
</reference>